<dbReference type="Proteomes" id="UP001341840">
    <property type="component" value="Unassembled WGS sequence"/>
</dbReference>
<protein>
    <submittedName>
        <fullName evidence="1">Uncharacterized protein</fullName>
    </submittedName>
</protein>
<accession>A0ABU6YYG4</accession>
<proteinExistence type="predicted"/>
<keyword evidence="2" id="KW-1185">Reference proteome</keyword>
<evidence type="ECO:0000313" key="1">
    <source>
        <dbReference type="EMBL" id="MED6215395.1"/>
    </source>
</evidence>
<organism evidence="1 2">
    <name type="scientific">Stylosanthes scabra</name>
    <dbReference type="NCBI Taxonomy" id="79078"/>
    <lineage>
        <taxon>Eukaryota</taxon>
        <taxon>Viridiplantae</taxon>
        <taxon>Streptophyta</taxon>
        <taxon>Embryophyta</taxon>
        <taxon>Tracheophyta</taxon>
        <taxon>Spermatophyta</taxon>
        <taxon>Magnoliopsida</taxon>
        <taxon>eudicotyledons</taxon>
        <taxon>Gunneridae</taxon>
        <taxon>Pentapetalae</taxon>
        <taxon>rosids</taxon>
        <taxon>fabids</taxon>
        <taxon>Fabales</taxon>
        <taxon>Fabaceae</taxon>
        <taxon>Papilionoideae</taxon>
        <taxon>50 kb inversion clade</taxon>
        <taxon>dalbergioids sensu lato</taxon>
        <taxon>Dalbergieae</taxon>
        <taxon>Pterocarpus clade</taxon>
        <taxon>Stylosanthes</taxon>
    </lineage>
</organism>
<reference evidence="1 2" key="1">
    <citation type="journal article" date="2023" name="Plants (Basel)">
        <title>Bridging the Gap: Combining Genomics and Transcriptomics Approaches to Understand Stylosanthes scabra, an Orphan Legume from the Brazilian Caatinga.</title>
        <authorList>
            <person name="Ferreira-Neto J.R.C."/>
            <person name="da Silva M.D."/>
            <person name="Binneck E."/>
            <person name="de Melo N.F."/>
            <person name="da Silva R.H."/>
            <person name="de Melo A.L.T.M."/>
            <person name="Pandolfi V."/>
            <person name="Bustamante F.O."/>
            <person name="Brasileiro-Vidal A.C."/>
            <person name="Benko-Iseppon A.M."/>
        </authorList>
    </citation>
    <scope>NUCLEOTIDE SEQUENCE [LARGE SCALE GENOMIC DNA]</scope>
    <source>
        <tissue evidence="1">Leaves</tissue>
    </source>
</reference>
<name>A0ABU6YYG4_9FABA</name>
<dbReference type="EMBL" id="JASCZI010250576">
    <property type="protein sequence ID" value="MED6215395.1"/>
    <property type="molecule type" value="Genomic_DNA"/>
</dbReference>
<feature type="non-terminal residue" evidence="1">
    <location>
        <position position="1"/>
    </location>
</feature>
<feature type="non-terminal residue" evidence="1">
    <location>
        <position position="52"/>
    </location>
</feature>
<sequence>KIPQKMNGFKSHVDIEQEMSRTVWSSLSIDVFERSWEDFLTKHGLNGNKWLS</sequence>
<gene>
    <name evidence="1" type="ORF">PIB30_113223</name>
</gene>
<evidence type="ECO:0000313" key="2">
    <source>
        <dbReference type="Proteomes" id="UP001341840"/>
    </source>
</evidence>
<comment type="caution">
    <text evidence="1">The sequence shown here is derived from an EMBL/GenBank/DDBJ whole genome shotgun (WGS) entry which is preliminary data.</text>
</comment>